<dbReference type="InParanoid" id="D2VCE7"/>
<gene>
    <name evidence="3" type="ORF">NAEGRDRAFT_79428</name>
</gene>
<name>D2VCE7_NAEGR</name>
<evidence type="ECO:0000313" key="4">
    <source>
        <dbReference type="Proteomes" id="UP000006671"/>
    </source>
</evidence>
<dbReference type="GeneID" id="8850610"/>
<accession>D2VCE7</accession>
<organism evidence="4">
    <name type="scientific">Naegleria gruberi</name>
    <name type="common">Amoeba</name>
    <dbReference type="NCBI Taxonomy" id="5762"/>
    <lineage>
        <taxon>Eukaryota</taxon>
        <taxon>Discoba</taxon>
        <taxon>Heterolobosea</taxon>
        <taxon>Tetramitia</taxon>
        <taxon>Eutetramitia</taxon>
        <taxon>Vahlkampfiidae</taxon>
        <taxon>Naegleria</taxon>
    </lineage>
</organism>
<keyword evidence="1" id="KW-0812">Transmembrane</keyword>
<dbReference type="GO" id="GO:0004674">
    <property type="term" value="F:protein serine/threonine kinase activity"/>
    <property type="evidence" value="ECO:0007669"/>
    <property type="project" value="UniProtKB-KW"/>
</dbReference>
<dbReference type="Gene3D" id="2.120.10.30">
    <property type="entry name" value="TolB, C-terminal domain"/>
    <property type="match status" value="6"/>
</dbReference>
<feature type="transmembrane region" description="Helical" evidence="1">
    <location>
        <begin position="1040"/>
        <end position="1069"/>
    </location>
</feature>
<dbReference type="SMART" id="SM00220">
    <property type="entry name" value="S_TKc"/>
    <property type="match status" value="1"/>
</dbReference>
<keyword evidence="4" id="KW-1185">Reference proteome</keyword>
<dbReference type="InterPro" id="IPR056822">
    <property type="entry name" value="TEN_NHL"/>
</dbReference>
<dbReference type="KEGG" id="ngr:NAEGRDRAFT_79428"/>
<protein>
    <submittedName>
        <fullName evidence="3">Serine/threonine protein kinase</fullName>
    </submittedName>
</protein>
<keyword evidence="3" id="KW-0418">Kinase</keyword>
<dbReference type="Pfam" id="PF00069">
    <property type="entry name" value="Pkinase"/>
    <property type="match status" value="1"/>
</dbReference>
<keyword evidence="1" id="KW-1133">Transmembrane helix</keyword>
<dbReference type="SUPFAM" id="SSF75011">
    <property type="entry name" value="3-carboxy-cis,cis-mucoante lactonizing enzyme"/>
    <property type="match status" value="1"/>
</dbReference>
<dbReference type="STRING" id="5762.D2VCE7"/>
<dbReference type="PANTHER" id="PTHR46388">
    <property type="entry name" value="NHL REPEAT-CONTAINING PROTEIN 2"/>
    <property type="match status" value="1"/>
</dbReference>
<dbReference type="InterPro" id="IPR011042">
    <property type="entry name" value="6-blade_b-propeller_TolB-like"/>
</dbReference>
<keyword evidence="3" id="KW-0723">Serine/threonine-protein kinase</keyword>
<dbReference type="OrthoDB" id="5979581at2759"/>
<proteinExistence type="predicted"/>
<dbReference type="eggNOG" id="KOG2177">
    <property type="taxonomic scope" value="Eukaryota"/>
</dbReference>
<evidence type="ECO:0000259" key="2">
    <source>
        <dbReference type="PROSITE" id="PS50011"/>
    </source>
</evidence>
<dbReference type="EMBL" id="GG738863">
    <property type="protein sequence ID" value="EFC45409.1"/>
    <property type="molecule type" value="Genomic_DNA"/>
</dbReference>
<sequence length="1397" mass="153431">MDNNCRAVFFGQRSAVLLLVLLLSCVAIVVVEVVGGAETKFARYTVSNFAGYSDEFGNGGEAIDATLAYPYDMFFSSQKNSLYFTDHYRRAVRKVSLTDGKISIFQNDNGNYEYKGIAGNDYFIYYTFGNGVYATNIDFLSPSIFVAGSDTAGFSGDNSLAKSALLNNPTGLFYSAFDECLYVCDSGNHVIRKIDTNTNVITTIAGNVNTNNTFYGDGILALNASFSYPQGIYVSQSSGEIFVSDSGNNRIRKILTNGTIVTLVGTVNIGFDSDSSGLSTTLNNPTKLWMNKLETELYIADTGNNRIRKYDTLSGMVTTIAGGGTSDNISIQATQAQLYEPRSIMRNPFTEEWYILESRADRISLLSQTGTISRFCGSPFEPSFNSDPFSIRLTKTYGVTKVQNVLYLTQSLTHSILQIKNSQVYSFGKGEAGFAGDGLVLDSNTQFNNPTAVAFSSGTKAIYIADTYNHRIRRIDPITNIITTIAGTGSPGYNGDNILATSAKLNNPLGVSVWYDNQTMTDIVYIADTFNNKMRRINSNGFIETLIGVGNRPGKNNQQLWHPHSVSVSFDGRVFTADSENKRIMLTLADNSTSTYLTLTNKITAVATFNNYLLVTFGTNVFQYDTTKDLSDNLINSANDFANPQAIGYSDNGTDIFVANTFEYEINTFKAGDSAFSALRNVGNYIVNQDKTLATKMKVDTFGNTMYFWNSELYFTVFNIIYKIKTDGKIERVIGSYSIATENPDSYERIALIPSDFVIKNGIIYSSSFQSIRMIDPSNKSISIFAGSSSSSNFAENIPALNTTMNCYRIAVDNEYLYYFDLATAKIRKISFSTRMVTTVAGGSQSVSKTSPSVPLDSPVFANAMTVSPLDKRIYFLDDTSYYLKTITSTSINYLGTVKKTGLAIASDGTIFVGGSLGVSRFQTGGTFTNITLPFLSADPSRIIYGENGELYVSERRNIYKLTPYCDSGYSLNITTCTPICYGAVGSSSCGGPLQGSCIAPDTCQCSSTWSGSQCLISTPVTLNSTSTSGGRVDSNNGQIVLIAVLVPVLVVLFITILIVVIVAFVIAYMKLKKQGSTVTNSVVKSRQNFEMKDANASTFDQISDFPTDDSFFRPLSSSMSSVTNSEATFDPLSRYKELTKIGQGAFGSVFKAFDTKTNKTKALKIIKFKSFGELNAIMKEGMQLMNISHPNILKVNDLFVDKQEILCMDMEFYEKGDLSAFIKPETPFCGEVIVKQIVYQMCSALDFVHSNLKAIHRDVKLSNIFIKSIDDTSIHTILADFGLAKDNHASAMQSYAGTPLYMSPELGLGASYNSNTDIWSLGVTIYQLMTKDNTTAISHMYLSKDEKQVCEILHDKMKQTSNYSEELISICLKMLTKDSSSRPSAKDILKDPYFSK</sequence>
<dbReference type="RefSeq" id="XP_002678153.1">
    <property type="nucleotide sequence ID" value="XM_002678107.1"/>
</dbReference>
<dbReference type="SUPFAM" id="SSF101898">
    <property type="entry name" value="NHL repeat"/>
    <property type="match status" value="2"/>
</dbReference>
<dbReference type="PROSITE" id="PS50011">
    <property type="entry name" value="PROTEIN_KINASE_DOM"/>
    <property type="match status" value="1"/>
</dbReference>
<dbReference type="VEuPathDB" id="AmoebaDB:NAEGRDRAFT_79428"/>
<dbReference type="Gene3D" id="1.10.510.10">
    <property type="entry name" value="Transferase(Phosphotransferase) domain 1"/>
    <property type="match status" value="1"/>
</dbReference>
<keyword evidence="1" id="KW-0472">Membrane</keyword>
<dbReference type="InterPro" id="IPR011009">
    <property type="entry name" value="Kinase-like_dom_sf"/>
</dbReference>
<reference evidence="3 4" key="1">
    <citation type="journal article" date="2010" name="Cell">
        <title>The genome of Naegleria gruberi illuminates early eukaryotic versatility.</title>
        <authorList>
            <person name="Fritz-Laylin L.K."/>
            <person name="Prochnik S.E."/>
            <person name="Ginger M.L."/>
            <person name="Dacks J.B."/>
            <person name="Carpenter M.L."/>
            <person name="Field M.C."/>
            <person name="Kuo A."/>
            <person name="Paredez A."/>
            <person name="Chapman J."/>
            <person name="Pham J."/>
            <person name="Shu S."/>
            <person name="Neupane R."/>
            <person name="Cipriano M."/>
            <person name="Mancuso J."/>
            <person name="Tu H."/>
            <person name="Salamov A."/>
            <person name="Lindquist E."/>
            <person name="Shapiro H."/>
            <person name="Lucas S."/>
            <person name="Grigoriev I.V."/>
            <person name="Cande W.Z."/>
            <person name="Fulton C."/>
            <person name="Rokhsar D.S."/>
            <person name="Dawson S.C."/>
        </authorList>
    </citation>
    <scope>NUCLEOTIDE SEQUENCE [LARGE SCALE GENOMIC DNA]</scope>
    <source>
        <strain evidence="3 4">NEG-M</strain>
    </source>
</reference>
<dbReference type="eggNOG" id="KOG0615">
    <property type="taxonomic scope" value="Eukaryota"/>
</dbReference>
<dbReference type="Pfam" id="PF25021">
    <property type="entry name" value="TEN_NHL"/>
    <property type="match status" value="1"/>
</dbReference>
<dbReference type="Proteomes" id="UP000006671">
    <property type="component" value="Unassembled WGS sequence"/>
</dbReference>
<feature type="domain" description="Protein kinase" evidence="2">
    <location>
        <begin position="1136"/>
        <end position="1395"/>
    </location>
</feature>
<dbReference type="SUPFAM" id="SSF56112">
    <property type="entry name" value="Protein kinase-like (PK-like)"/>
    <property type="match status" value="1"/>
</dbReference>
<dbReference type="InterPro" id="IPR000719">
    <property type="entry name" value="Prot_kinase_dom"/>
</dbReference>
<dbReference type="PANTHER" id="PTHR46388:SF2">
    <property type="entry name" value="NHL REPEAT-CONTAINING PROTEIN 2"/>
    <property type="match status" value="1"/>
</dbReference>
<evidence type="ECO:0000313" key="3">
    <source>
        <dbReference type="EMBL" id="EFC45409.1"/>
    </source>
</evidence>
<keyword evidence="3" id="KW-0808">Transferase</keyword>
<evidence type="ECO:0000256" key="1">
    <source>
        <dbReference type="SAM" id="Phobius"/>
    </source>
</evidence>
<dbReference type="GO" id="GO:0005524">
    <property type="term" value="F:ATP binding"/>
    <property type="evidence" value="ECO:0007669"/>
    <property type="project" value="InterPro"/>
</dbReference>
<dbReference type="PROSITE" id="PS51257">
    <property type="entry name" value="PROKAR_LIPOPROTEIN"/>
    <property type="match status" value="1"/>
</dbReference>